<evidence type="ECO:0000256" key="5">
    <source>
        <dbReference type="SAM" id="Phobius"/>
    </source>
</evidence>
<evidence type="ECO:0000256" key="2">
    <source>
        <dbReference type="ARBA" id="ARBA00009852"/>
    </source>
</evidence>
<reference evidence="6 7" key="1">
    <citation type="journal article" date="2013" name="Genome Announc.">
        <title>Genome Sequence of Naphthalene-Degrading Soil Bacterium Pseudomonas putida CSV86.</title>
        <authorList>
            <person name="Phale P.S."/>
            <person name="Paliwal V."/>
            <person name="Raju S.C."/>
            <person name="Modak A."/>
            <person name="Purohit H.J."/>
        </authorList>
    </citation>
    <scope>NUCLEOTIDE SEQUENCE [LARGE SCALE GENOMIC DNA]</scope>
    <source>
        <strain evidence="6 7">CSV86</strain>
    </source>
</reference>
<accession>A0A7K4EME2</accession>
<keyword evidence="5" id="KW-1133">Transmembrane helix</keyword>
<sequence>MGQPQWLPHLSIHSSVFPFFSQIIWIIPTRSCGCLRQPDTTTGISPMATLTSGSSGDSLSPARKRPIALRWSTWLVTAAVIGYGVAIAMHWDDRGMLWLQERFQNQVTQKASVWLPDYQVDIDAKVLPGMEDDEASDLSYHPGRKTLFAVMGKNPFLVELNLDGDVLRKIPLHGWSNPEGVAVLADGRLAITDERQHSLTLVSLDDATTELNIKDFPHYDLGPSANQNKGFEGIAWDPAQQRLILGEERPPKLFSWRTDGRSDLAGTKQELANDDLDLRNLSGLGVDPRTGHLLVLSADSNMLLELDKQGEQVSFMTLLGGFNGLKNRIPRAEGVAMDEAGTLYMVSEPNLFYRFHKQ</sequence>
<evidence type="ECO:0000256" key="1">
    <source>
        <dbReference type="ARBA" id="ARBA00004236"/>
    </source>
</evidence>
<protein>
    <submittedName>
        <fullName evidence="6">SdiA-regulated domain-containing protein</fullName>
    </submittedName>
</protein>
<evidence type="ECO:0000313" key="7">
    <source>
        <dbReference type="Proteomes" id="UP000010448"/>
    </source>
</evidence>
<dbReference type="SUPFAM" id="SSF50956">
    <property type="entry name" value="Thermostable phytase (3-phytase)"/>
    <property type="match status" value="1"/>
</dbReference>
<evidence type="ECO:0000256" key="3">
    <source>
        <dbReference type="ARBA" id="ARBA00022475"/>
    </source>
</evidence>
<dbReference type="OrthoDB" id="6080098at2"/>
<keyword evidence="5" id="KW-0812">Transmembrane</keyword>
<evidence type="ECO:0000256" key="4">
    <source>
        <dbReference type="ARBA" id="ARBA00023136"/>
    </source>
</evidence>
<dbReference type="Pfam" id="PF06977">
    <property type="entry name" value="SdiA-regulated"/>
    <property type="match status" value="1"/>
</dbReference>
<name>A0A7K4EME2_9PSED</name>
<dbReference type="EMBL" id="AMWJ02000004">
    <property type="protein sequence ID" value="NNJ18610.1"/>
    <property type="molecule type" value="Genomic_DNA"/>
</dbReference>
<dbReference type="InterPro" id="IPR011042">
    <property type="entry name" value="6-blade_b-propeller_TolB-like"/>
</dbReference>
<dbReference type="Gene3D" id="2.120.10.30">
    <property type="entry name" value="TolB, C-terminal domain"/>
    <property type="match status" value="1"/>
</dbReference>
<keyword evidence="7" id="KW-1185">Reference proteome</keyword>
<feature type="transmembrane region" description="Helical" evidence="5">
    <location>
        <begin position="71"/>
        <end position="91"/>
    </location>
</feature>
<comment type="similarity">
    <text evidence="2">Belongs to the YjiK family.</text>
</comment>
<gene>
    <name evidence="6" type="ORF">CSV86_027280</name>
</gene>
<keyword evidence="3" id="KW-1003">Cell membrane</keyword>
<dbReference type="Proteomes" id="UP000010448">
    <property type="component" value="Unassembled WGS sequence"/>
</dbReference>
<feature type="transmembrane region" description="Helical" evidence="5">
    <location>
        <begin position="6"/>
        <end position="27"/>
    </location>
</feature>
<dbReference type="GO" id="GO:0005886">
    <property type="term" value="C:plasma membrane"/>
    <property type="evidence" value="ECO:0007669"/>
    <property type="project" value="UniProtKB-SubCell"/>
</dbReference>
<dbReference type="CDD" id="cd09971">
    <property type="entry name" value="SdiA-regulated"/>
    <property type="match status" value="1"/>
</dbReference>
<keyword evidence="4 5" id="KW-0472">Membrane</keyword>
<comment type="subcellular location">
    <subcellularLocation>
        <location evidence="1">Cell membrane</location>
    </subcellularLocation>
</comment>
<organism evidence="6 7">
    <name type="scientific">Pseudomonas bharatica CSV86</name>
    <dbReference type="NCBI Taxonomy" id="1005395"/>
    <lineage>
        <taxon>Bacteria</taxon>
        <taxon>Pseudomonadati</taxon>
        <taxon>Pseudomonadota</taxon>
        <taxon>Gammaproteobacteria</taxon>
        <taxon>Pseudomonadales</taxon>
        <taxon>Pseudomonadaceae</taxon>
        <taxon>Pseudomonas</taxon>
        <taxon>Pseudomonas bharatica</taxon>
    </lineage>
</organism>
<dbReference type="AlphaFoldDB" id="A0A7K4EME2"/>
<proteinExistence type="inferred from homology"/>
<evidence type="ECO:0000313" key="6">
    <source>
        <dbReference type="EMBL" id="NNJ18610.1"/>
    </source>
</evidence>
<dbReference type="InterPro" id="IPR009722">
    <property type="entry name" value="YjiK/CarP"/>
</dbReference>
<comment type="caution">
    <text evidence="6">The sequence shown here is derived from an EMBL/GenBank/DDBJ whole genome shotgun (WGS) entry which is preliminary data.</text>
</comment>